<dbReference type="Proteomes" id="UP000028712">
    <property type="component" value="Unassembled WGS sequence"/>
</dbReference>
<sequence length="252" mass="29479">MKNSQNKLTLLLLGVILNINVLYSQTNKETSIYNLFDKVIGKENLAIYNGSRHVNYYRTIDNSHSYYFSNNFSIGNLNYEGQNYYNLDLKYDVNNDVLVLKATGEFDYLGINVIKEKTASFSINNKTFINVNYNNATCPDYMNGYYQEVIYSPDNVLYIKHHKNRRKIIDNKRISDAANQNTFDEFIEKNDFILKHKGNYYKISSKSDIIKIFPESKSKIKNYYNNYGHLEESDKKIFIENLIKEISSTPSN</sequence>
<keyword evidence="4" id="KW-1185">Reference proteome</keyword>
<evidence type="ECO:0000313" key="4">
    <source>
        <dbReference type="Proteomes" id="UP000198424"/>
    </source>
</evidence>
<accession>A0A086AFJ8</accession>
<gene>
    <name evidence="2" type="ORF">B0A62_17165</name>
    <name evidence="1" type="ORF">IW20_14300</name>
</gene>
<protein>
    <submittedName>
        <fullName evidence="1">Uncharacterized protein</fullName>
    </submittedName>
</protein>
<dbReference type="EMBL" id="JPRM01000021">
    <property type="protein sequence ID" value="KFF15462.1"/>
    <property type="molecule type" value="Genomic_DNA"/>
</dbReference>
<dbReference type="OrthoDB" id="1187639at2"/>
<evidence type="ECO:0000313" key="3">
    <source>
        <dbReference type="Proteomes" id="UP000028712"/>
    </source>
</evidence>
<dbReference type="STRING" id="991.IW20_14300"/>
<comment type="caution">
    <text evidence="1">The sequence shown here is derived from an EMBL/GenBank/DDBJ whole genome shotgun (WGS) entry which is preliminary data.</text>
</comment>
<dbReference type="AlphaFoldDB" id="A0A086AFJ8"/>
<evidence type="ECO:0000313" key="1">
    <source>
        <dbReference type="EMBL" id="KFF15462.1"/>
    </source>
</evidence>
<organism evidence="1 3">
    <name type="scientific">Flavobacterium hydatis</name>
    <name type="common">Cytophaga aquatilis</name>
    <dbReference type="NCBI Taxonomy" id="991"/>
    <lineage>
        <taxon>Bacteria</taxon>
        <taxon>Pseudomonadati</taxon>
        <taxon>Bacteroidota</taxon>
        <taxon>Flavobacteriia</taxon>
        <taxon>Flavobacteriales</taxon>
        <taxon>Flavobacteriaceae</taxon>
        <taxon>Flavobacterium</taxon>
    </lineage>
</organism>
<dbReference type="RefSeq" id="WP_035623404.1">
    <property type="nucleotide sequence ID" value="NZ_JBEWQG010000002.1"/>
</dbReference>
<dbReference type="eggNOG" id="ENOG5032ZKA">
    <property type="taxonomic scope" value="Bacteria"/>
</dbReference>
<reference evidence="1 3" key="1">
    <citation type="submission" date="2014-07" db="EMBL/GenBank/DDBJ databases">
        <title>Genome of Flavobacterium hydatis DSM 2063.</title>
        <authorList>
            <person name="Pipes S.E."/>
            <person name="Stropko S.J."/>
            <person name="Newman J.D."/>
        </authorList>
    </citation>
    <scope>NUCLEOTIDE SEQUENCE [LARGE SCALE GENOMIC DNA]</scope>
    <source>
        <strain evidence="1 3">DSM 2063</strain>
    </source>
</reference>
<dbReference type="Proteomes" id="UP000198424">
    <property type="component" value="Unassembled WGS sequence"/>
</dbReference>
<proteinExistence type="predicted"/>
<evidence type="ECO:0000313" key="2">
    <source>
        <dbReference type="EMBL" id="OXA91632.1"/>
    </source>
</evidence>
<reference evidence="2 4" key="2">
    <citation type="submission" date="2016-11" db="EMBL/GenBank/DDBJ databases">
        <title>Whole genomes of Flavobacteriaceae.</title>
        <authorList>
            <person name="Stine C."/>
            <person name="Li C."/>
            <person name="Tadesse D."/>
        </authorList>
    </citation>
    <scope>NUCLEOTIDE SEQUENCE [LARGE SCALE GENOMIC DNA]</scope>
    <source>
        <strain evidence="2 4">ATCC 29551</strain>
    </source>
</reference>
<dbReference type="EMBL" id="MUGY01000025">
    <property type="protein sequence ID" value="OXA91632.1"/>
    <property type="molecule type" value="Genomic_DNA"/>
</dbReference>
<name>A0A086AFJ8_FLAHY</name>